<keyword evidence="2" id="KW-1185">Reference proteome</keyword>
<proteinExistence type="predicted"/>
<dbReference type="OrthoDB" id="35630at10239"/>
<dbReference type="RefSeq" id="NP_944220.1">
    <property type="nucleotide sequence ID" value="NC_005260.1"/>
</dbReference>
<reference evidence="1 2" key="1">
    <citation type="journal article" date="2001" name="J. Bacteriol.">
        <title>Phylogeny of the major head and tail genes of the wide-ranging T4-type bacteriophages.</title>
        <authorList>
            <person name="Tetart F."/>
            <person name="Desplats C."/>
            <person name="Kutateladze M."/>
            <person name="Monod C."/>
            <person name="Ackermann H.W."/>
            <person name="Krisch H.M."/>
        </authorList>
    </citation>
    <scope>NUCLEOTIDE SEQUENCE</scope>
</reference>
<sequence length="86" mass="9668">MPQMTIVTGAVVQGLAPNWEQTDVKSTVEINLENYQMTDADVTLYRDHRNTVTSSLIVLNDGHQIRFKGNALFNADITLREVGYEV</sequence>
<accession>Q76YA3</accession>
<evidence type="ECO:0000313" key="2">
    <source>
        <dbReference type="Proteomes" id="UP000002555"/>
    </source>
</evidence>
<name>Q76YA3_9CAUD</name>
<organism evidence="1 2">
    <name type="scientific">Aeromonas phage Aeh1</name>
    <dbReference type="NCBI Taxonomy" id="2880362"/>
    <lineage>
        <taxon>Viruses</taxon>
        <taxon>Duplodnaviria</taxon>
        <taxon>Heunggongvirae</taxon>
        <taxon>Uroviricota</taxon>
        <taxon>Caudoviricetes</taxon>
        <taxon>Pantevenvirales</taxon>
        <taxon>Straboviridae</taxon>
        <taxon>Cinqassovirus</taxon>
        <taxon>Cinqassovirus aeh1</taxon>
    </lineage>
</organism>
<protein>
    <submittedName>
        <fullName evidence="1">Uncharacterized protein</fullName>
    </submittedName>
</protein>
<dbReference type="EMBL" id="AY266303">
    <property type="protein sequence ID" value="AAQ17992.1"/>
    <property type="molecule type" value="Genomic_DNA"/>
</dbReference>
<evidence type="ECO:0000313" key="1">
    <source>
        <dbReference type="EMBL" id="AAQ17992.1"/>
    </source>
</evidence>
<dbReference type="Proteomes" id="UP000002555">
    <property type="component" value="Segment"/>
</dbReference>
<dbReference type="KEGG" id="vg:2658144"/>
<gene>
    <name evidence="1" type="ORF">Aeh1ORF323c</name>
</gene>